<evidence type="ECO:0000256" key="1">
    <source>
        <dbReference type="ARBA" id="ARBA00009013"/>
    </source>
</evidence>
<feature type="domain" description="STAS" evidence="3">
    <location>
        <begin position="3"/>
        <end position="112"/>
    </location>
</feature>
<evidence type="ECO:0000313" key="5">
    <source>
        <dbReference type="Proteomes" id="UP000218785"/>
    </source>
</evidence>
<dbReference type="PANTHER" id="PTHR33495:SF14">
    <property type="entry name" value="ANTI-SIGMA FACTOR ANTAGONIST"/>
    <property type="match status" value="1"/>
</dbReference>
<proteinExistence type="inferred from homology"/>
<dbReference type="EMBL" id="AP018248">
    <property type="protein sequence ID" value="BAY97370.1"/>
    <property type="molecule type" value="Genomic_DNA"/>
</dbReference>
<protein>
    <recommendedName>
        <fullName evidence="2">Anti-sigma factor antagonist</fullName>
    </recommendedName>
</protein>
<name>A0A1Z4MV74_9CYAN</name>
<reference evidence="4 5" key="1">
    <citation type="submission" date="2017-06" db="EMBL/GenBank/DDBJ databases">
        <title>Genome sequencing of cyanobaciteial culture collection at National Institute for Environmental Studies (NIES).</title>
        <authorList>
            <person name="Hirose Y."/>
            <person name="Shimura Y."/>
            <person name="Fujisawa T."/>
            <person name="Nakamura Y."/>
            <person name="Kawachi M."/>
        </authorList>
    </citation>
    <scope>NUCLEOTIDE SEQUENCE [LARGE SCALE GENOMIC DNA]</scope>
    <source>
        <strain evidence="4 5">NIES-37</strain>
    </source>
</reference>
<dbReference type="RefSeq" id="WP_096574438.1">
    <property type="nucleotide sequence ID" value="NZ_CAWNJS010000001.1"/>
</dbReference>
<dbReference type="PANTHER" id="PTHR33495">
    <property type="entry name" value="ANTI-SIGMA FACTOR ANTAGONIST TM_1081-RELATED-RELATED"/>
    <property type="match status" value="1"/>
</dbReference>
<dbReference type="NCBIfam" id="TIGR00377">
    <property type="entry name" value="ant_ant_sig"/>
    <property type="match status" value="1"/>
</dbReference>
<comment type="similarity">
    <text evidence="1 2">Belongs to the anti-sigma-factor antagonist family.</text>
</comment>
<dbReference type="SUPFAM" id="SSF52091">
    <property type="entry name" value="SpoIIaa-like"/>
    <property type="match status" value="1"/>
</dbReference>
<dbReference type="KEGG" id="ttq:NIES37_13080"/>
<dbReference type="InterPro" id="IPR002645">
    <property type="entry name" value="STAS_dom"/>
</dbReference>
<dbReference type="Proteomes" id="UP000218785">
    <property type="component" value="Chromosome"/>
</dbReference>
<sequence>MAFSATLETVGNVAKITLAGELDASTAPEFKQKVEEAAAQEPKRLVLILNELEYMASAGLRVLIFAKQKMGKNVDMYVVGTQEMVLDTITKTGFHHSVIALDEYDASVIENV</sequence>
<dbReference type="AlphaFoldDB" id="A0A1Z4MV74"/>
<dbReference type="CDD" id="cd07043">
    <property type="entry name" value="STAS_anti-anti-sigma_factors"/>
    <property type="match status" value="1"/>
</dbReference>
<dbReference type="GO" id="GO:0043856">
    <property type="term" value="F:anti-sigma factor antagonist activity"/>
    <property type="evidence" value="ECO:0007669"/>
    <property type="project" value="InterPro"/>
</dbReference>
<dbReference type="PROSITE" id="PS50801">
    <property type="entry name" value="STAS"/>
    <property type="match status" value="1"/>
</dbReference>
<evidence type="ECO:0000256" key="2">
    <source>
        <dbReference type="RuleBase" id="RU003749"/>
    </source>
</evidence>
<evidence type="ECO:0000313" key="4">
    <source>
        <dbReference type="EMBL" id="BAY97370.1"/>
    </source>
</evidence>
<dbReference type="InterPro" id="IPR036513">
    <property type="entry name" value="STAS_dom_sf"/>
</dbReference>
<dbReference type="Pfam" id="PF01740">
    <property type="entry name" value="STAS"/>
    <property type="match status" value="1"/>
</dbReference>
<accession>A0A1Z4MV74</accession>
<evidence type="ECO:0000259" key="3">
    <source>
        <dbReference type="PROSITE" id="PS50801"/>
    </source>
</evidence>
<organism evidence="4 5">
    <name type="scientific">Tolypothrix tenuis PCC 7101</name>
    <dbReference type="NCBI Taxonomy" id="231146"/>
    <lineage>
        <taxon>Bacteria</taxon>
        <taxon>Bacillati</taxon>
        <taxon>Cyanobacteriota</taxon>
        <taxon>Cyanophyceae</taxon>
        <taxon>Nostocales</taxon>
        <taxon>Tolypothrichaceae</taxon>
        <taxon>Tolypothrix</taxon>
    </lineage>
</organism>
<gene>
    <name evidence="4" type="ORF">NIES37_13080</name>
</gene>
<dbReference type="Gene3D" id="3.30.750.24">
    <property type="entry name" value="STAS domain"/>
    <property type="match status" value="1"/>
</dbReference>
<dbReference type="InterPro" id="IPR003658">
    <property type="entry name" value="Anti-sigma_ant"/>
</dbReference>
<keyword evidence="5" id="KW-1185">Reference proteome</keyword>